<organism evidence="1 2">
    <name type="scientific">Candidatus Tanganyikabacteria bacterium</name>
    <dbReference type="NCBI Taxonomy" id="2961651"/>
    <lineage>
        <taxon>Bacteria</taxon>
        <taxon>Bacillati</taxon>
        <taxon>Candidatus Sericytochromatia</taxon>
        <taxon>Candidatus Tanganyikabacteria</taxon>
    </lineage>
</organism>
<evidence type="ECO:0000313" key="2">
    <source>
        <dbReference type="Proteomes" id="UP000703893"/>
    </source>
</evidence>
<protein>
    <submittedName>
        <fullName evidence="1">Uncharacterized protein</fullName>
    </submittedName>
</protein>
<name>A0A937X6R8_9BACT</name>
<comment type="caution">
    <text evidence="1">The sequence shown here is derived from an EMBL/GenBank/DDBJ whole genome shotgun (WGS) entry which is preliminary data.</text>
</comment>
<reference evidence="1 2" key="1">
    <citation type="submission" date="2019-03" db="EMBL/GenBank/DDBJ databases">
        <title>Lake Tanganyika Metagenome-Assembled Genomes (MAGs).</title>
        <authorList>
            <person name="Tran P."/>
        </authorList>
    </citation>
    <scope>NUCLEOTIDE SEQUENCE [LARGE SCALE GENOMIC DNA]</scope>
    <source>
        <strain evidence="1">K_DeepCast_65m_m2_236</strain>
    </source>
</reference>
<proteinExistence type="predicted"/>
<evidence type="ECO:0000313" key="1">
    <source>
        <dbReference type="EMBL" id="MBM3275352.1"/>
    </source>
</evidence>
<dbReference type="AlphaFoldDB" id="A0A937X6R8"/>
<gene>
    <name evidence="1" type="ORF">FJZ00_09375</name>
</gene>
<dbReference type="Proteomes" id="UP000703893">
    <property type="component" value="Unassembled WGS sequence"/>
</dbReference>
<accession>A0A937X6R8</accession>
<dbReference type="EMBL" id="VGJX01000542">
    <property type="protein sequence ID" value="MBM3275352.1"/>
    <property type="molecule type" value="Genomic_DNA"/>
</dbReference>
<sequence length="80" mass="8879">MSYALFISPGQLLTGHFRIETAKTRASSIRSAAKTPTEPMASLGRLFPGVFPTTDLDRLKPSRGGRMSLELRCWVTDRPK</sequence>